<reference evidence="2 3" key="1">
    <citation type="submission" date="2019-02" db="EMBL/GenBank/DDBJ databases">
        <title>Deep-cultivation of Planctomycetes and their phenomic and genomic characterization uncovers novel biology.</title>
        <authorList>
            <person name="Wiegand S."/>
            <person name="Jogler M."/>
            <person name="Boedeker C."/>
            <person name="Pinto D."/>
            <person name="Vollmers J."/>
            <person name="Rivas-Marin E."/>
            <person name="Kohn T."/>
            <person name="Peeters S.H."/>
            <person name="Heuer A."/>
            <person name="Rast P."/>
            <person name="Oberbeckmann S."/>
            <person name="Bunk B."/>
            <person name="Jeske O."/>
            <person name="Meyerdierks A."/>
            <person name="Storesund J.E."/>
            <person name="Kallscheuer N."/>
            <person name="Luecker S."/>
            <person name="Lage O.M."/>
            <person name="Pohl T."/>
            <person name="Merkel B.J."/>
            <person name="Hornburger P."/>
            <person name="Mueller R.-W."/>
            <person name="Bruemmer F."/>
            <person name="Labrenz M."/>
            <person name="Spormann A.M."/>
            <person name="Op den Camp H."/>
            <person name="Overmann J."/>
            <person name="Amann R."/>
            <person name="Jetten M.S.M."/>
            <person name="Mascher T."/>
            <person name="Medema M.H."/>
            <person name="Devos D.P."/>
            <person name="Kaster A.-K."/>
            <person name="Ovreas L."/>
            <person name="Rohde M."/>
            <person name="Galperin M.Y."/>
            <person name="Jogler C."/>
        </authorList>
    </citation>
    <scope>NUCLEOTIDE SEQUENCE [LARGE SCALE GENOMIC DNA]</scope>
    <source>
        <strain evidence="2 3">Spa11</strain>
    </source>
</reference>
<evidence type="ECO:0000313" key="3">
    <source>
        <dbReference type="Proteomes" id="UP000316426"/>
    </source>
</evidence>
<protein>
    <recommendedName>
        <fullName evidence="1">Gene product 88 domain-containing protein</fullName>
    </recommendedName>
</protein>
<dbReference type="EMBL" id="CP036349">
    <property type="protein sequence ID" value="QDV73236.1"/>
    <property type="molecule type" value="Genomic_DNA"/>
</dbReference>
<keyword evidence="3" id="KW-1185">Reference proteome</keyword>
<dbReference type="Proteomes" id="UP000316426">
    <property type="component" value="Chromosome"/>
</dbReference>
<dbReference type="KEGG" id="bmei:Spa11_14320"/>
<dbReference type="InterPro" id="IPR020290">
    <property type="entry name" value="Gp88"/>
</dbReference>
<name>A0A518K617_9BACT</name>
<feature type="domain" description="Gene product 88" evidence="1">
    <location>
        <begin position="60"/>
        <end position="272"/>
    </location>
</feature>
<dbReference type="Pfam" id="PF17338">
    <property type="entry name" value="GP88"/>
    <property type="match status" value="1"/>
</dbReference>
<organism evidence="2 3">
    <name type="scientific">Botrimarina mediterranea</name>
    <dbReference type="NCBI Taxonomy" id="2528022"/>
    <lineage>
        <taxon>Bacteria</taxon>
        <taxon>Pseudomonadati</taxon>
        <taxon>Planctomycetota</taxon>
        <taxon>Planctomycetia</taxon>
        <taxon>Pirellulales</taxon>
        <taxon>Lacipirellulaceae</taxon>
        <taxon>Botrimarina</taxon>
    </lineage>
</organism>
<sequence>MVNYMDTRTNNKLKGLLRTGDPKSLYRFDSPLNPEEVTPSRIGYPRTLLSTSRKTEKGRSVGVSTKVMYLTPGALCPAASPGCVAACLGFSSGRMSLQQASFARDRRTSLFIHERDMFLSKLNSEIAEHADEARAMGLVPCVRLNGSSDVDWSEVAPQIFRRHSDCMFYDYSKVPGIALRYAARGDSGSSWPTNYAITFSVAEHNTKRALQMLEVGVNVSVVFSGGLPSQWLGVKVIDGDQHDARWLDPNPCVVGLSAKGLAQYDQTGFVVRPNWTTRTKSSV</sequence>
<proteinExistence type="predicted"/>
<evidence type="ECO:0000259" key="1">
    <source>
        <dbReference type="Pfam" id="PF17338"/>
    </source>
</evidence>
<dbReference type="AlphaFoldDB" id="A0A518K617"/>
<accession>A0A518K617</accession>
<gene>
    <name evidence="2" type="ORF">Spa11_14320</name>
</gene>
<evidence type="ECO:0000313" key="2">
    <source>
        <dbReference type="EMBL" id="QDV73236.1"/>
    </source>
</evidence>